<dbReference type="Gene3D" id="3.60.110.10">
    <property type="entry name" value="Carbon-nitrogen hydrolase"/>
    <property type="match status" value="1"/>
</dbReference>
<feature type="transmembrane region" description="Helical" evidence="9">
    <location>
        <begin position="101"/>
        <end position="123"/>
    </location>
</feature>
<evidence type="ECO:0000256" key="7">
    <source>
        <dbReference type="ARBA" id="ARBA00023136"/>
    </source>
</evidence>
<reference evidence="11 12" key="1">
    <citation type="journal article" date="2013" name="Genome Announc.">
        <title>Complete Genome Sequence of a Chinese Strain of 'Candidatus Liberibacter asiaticus'.</title>
        <authorList>
            <person name="Lin H."/>
            <person name="Han C.S."/>
            <person name="Liu B."/>
            <person name="Lou B."/>
            <person name="Bai X."/>
            <person name="Deng C."/>
            <person name="Civerolo E.L."/>
            <person name="Gupta G."/>
        </authorList>
    </citation>
    <scope>NUCLEOTIDE SEQUENCE [LARGE SCALE GENOMIC DNA]</scope>
    <source>
        <strain evidence="12">gxpsy</strain>
    </source>
</reference>
<feature type="domain" description="CN hydrolase" evidence="10">
    <location>
        <begin position="245"/>
        <end position="501"/>
    </location>
</feature>
<accession>A0ABM5NF32</accession>
<dbReference type="SUPFAM" id="SSF56317">
    <property type="entry name" value="Carbon-nitrogen hydrolase"/>
    <property type="match status" value="1"/>
</dbReference>
<evidence type="ECO:0000256" key="5">
    <source>
        <dbReference type="ARBA" id="ARBA00022692"/>
    </source>
</evidence>
<feature type="transmembrane region" description="Helical" evidence="9">
    <location>
        <begin position="180"/>
        <end position="200"/>
    </location>
</feature>
<comment type="catalytic activity">
    <reaction evidence="9">
        <text>N-terminal S-1,2-diacyl-sn-glyceryl-L-cysteinyl-[lipoprotein] + a glycerophospholipid = N-acyl-S-1,2-diacyl-sn-glyceryl-L-cysteinyl-[lipoprotein] + a 2-acyl-sn-glycero-3-phospholipid + H(+)</text>
        <dbReference type="Rhea" id="RHEA:48228"/>
        <dbReference type="Rhea" id="RHEA-COMP:14681"/>
        <dbReference type="Rhea" id="RHEA-COMP:14684"/>
        <dbReference type="ChEBI" id="CHEBI:15378"/>
        <dbReference type="ChEBI" id="CHEBI:136912"/>
        <dbReference type="ChEBI" id="CHEBI:140656"/>
        <dbReference type="ChEBI" id="CHEBI:140657"/>
        <dbReference type="ChEBI" id="CHEBI:140660"/>
        <dbReference type="EC" id="2.3.1.269"/>
    </reaction>
</comment>
<feature type="transmembrane region" description="Helical" evidence="9">
    <location>
        <begin position="154"/>
        <end position="173"/>
    </location>
</feature>
<comment type="similarity">
    <text evidence="2 9">Belongs to the CN hydrolase family. Apolipoprotein N-acyltransferase subfamily.</text>
</comment>
<evidence type="ECO:0000256" key="4">
    <source>
        <dbReference type="ARBA" id="ARBA00022679"/>
    </source>
</evidence>
<keyword evidence="7 9" id="KW-0472">Membrane</keyword>
<dbReference type="InterPro" id="IPR036526">
    <property type="entry name" value="C-N_Hydrolase_sf"/>
</dbReference>
<comment type="function">
    <text evidence="9">Catalyzes the phospholipid dependent N-acylation of the N-terminal cysteine of apolipoprotein, the last step in lipoprotein maturation.</text>
</comment>
<evidence type="ECO:0000256" key="3">
    <source>
        <dbReference type="ARBA" id="ARBA00022475"/>
    </source>
</evidence>
<dbReference type="PANTHER" id="PTHR38686:SF1">
    <property type="entry name" value="APOLIPOPROTEIN N-ACYLTRANSFERASE"/>
    <property type="match status" value="1"/>
</dbReference>
<proteinExistence type="inferred from homology"/>
<keyword evidence="8 9" id="KW-0012">Acyltransferase</keyword>
<dbReference type="PANTHER" id="PTHR38686">
    <property type="entry name" value="APOLIPOPROTEIN N-ACYLTRANSFERASE"/>
    <property type="match status" value="1"/>
</dbReference>
<dbReference type="PROSITE" id="PS50263">
    <property type="entry name" value="CN_HYDROLASE"/>
    <property type="match status" value="1"/>
</dbReference>
<keyword evidence="6 9" id="KW-1133">Transmembrane helix</keyword>
<feature type="transmembrane region" description="Helical" evidence="9">
    <location>
        <begin position="67"/>
        <end position="89"/>
    </location>
</feature>
<evidence type="ECO:0000259" key="10">
    <source>
        <dbReference type="PROSITE" id="PS50263"/>
    </source>
</evidence>
<evidence type="ECO:0000313" key="12">
    <source>
        <dbReference type="Proteomes" id="UP000011820"/>
    </source>
</evidence>
<feature type="transmembrane region" description="Helical" evidence="9">
    <location>
        <begin position="36"/>
        <end position="55"/>
    </location>
</feature>
<dbReference type="InterPro" id="IPR003010">
    <property type="entry name" value="C-N_Hydrolase"/>
</dbReference>
<evidence type="ECO:0000256" key="1">
    <source>
        <dbReference type="ARBA" id="ARBA00004651"/>
    </source>
</evidence>
<dbReference type="Proteomes" id="UP000011820">
    <property type="component" value="Chromosome"/>
</dbReference>
<dbReference type="InterPro" id="IPR045378">
    <property type="entry name" value="LNT_N"/>
</dbReference>
<dbReference type="HAMAP" id="MF_01148">
    <property type="entry name" value="Lnt"/>
    <property type="match status" value="1"/>
</dbReference>
<evidence type="ECO:0000256" key="9">
    <source>
        <dbReference type="HAMAP-Rule" id="MF_01148"/>
    </source>
</evidence>
<evidence type="ECO:0000313" key="11">
    <source>
        <dbReference type="EMBL" id="AGH16662.1"/>
    </source>
</evidence>
<evidence type="ECO:0000256" key="8">
    <source>
        <dbReference type="ARBA" id="ARBA00023315"/>
    </source>
</evidence>
<dbReference type="InterPro" id="IPR004563">
    <property type="entry name" value="Apolipo_AcylTrfase"/>
</dbReference>
<sequence length="518" mass="57672">MGNIAGKVMLLSGFRRCFIAILAGVIGSFSMPSSDLFLSSFVSFTLLIWLLDGISSNLGRMSAISRVGSSFFVGWLFGVGYFLAGLWWVREGIVDQIGSRFPFWGVVLFFVMISFLLAIFYGVATSLASLLWSTGMGRICVFACAVGFCEWLRSVLGIGTWNAIGYAAMPIPVMMQSVHWIGLFGMNALSVFCFASPALFGTRRDVNIGIILSSTLLILHIAYGWWILTEDSKSSLKFEKISPVIRIVQPGINPAIKEDREKILERYLSLTALPVSAGELEPVIIVWAYLPFPFSIVDQPSILKKIASVLKINQLLIVGSMRKELVDGRSHFYKSIYIINSKGEILASSNAKHLVPFAEYLPYRNILKKLNLDFYMFPLDYSSSDISPLLGLSEKLRLYPLLFSDALFHQDINNLENVSAILNIIDDSGFMGSGTDHSFRYAQIQAVEIGLPLIRATNNGVSAFLDERGQIISSVYADRGASIDMHFQPKVRDSFRSSIQMRVFWIIEFILLILAVIV</sequence>
<dbReference type="GeneID" id="93076663"/>
<name>A0ABM5NF32_LIBAS</name>
<dbReference type="RefSeq" id="WP_012778644.1">
    <property type="nucleotide sequence ID" value="NC_020549.1"/>
</dbReference>
<feature type="transmembrane region" description="Helical" evidence="9">
    <location>
        <begin position="12"/>
        <end position="30"/>
    </location>
</feature>
<evidence type="ECO:0000256" key="6">
    <source>
        <dbReference type="ARBA" id="ARBA00022989"/>
    </source>
</evidence>
<comment type="subcellular location">
    <subcellularLocation>
        <location evidence="1 9">Cell membrane</location>
        <topology evidence="1 9">Multi-pass membrane protein</topology>
    </subcellularLocation>
</comment>
<dbReference type="NCBIfam" id="TIGR00546">
    <property type="entry name" value="lnt"/>
    <property type="match status" value="1"/>
</dbReference>
<comment type="pathway">
    <text evidence="9">Protein modification; lipoprotein biosynthesis (N-acyl transfer).</text>
</comment>
<evidence type="ECO:0000256" key="2">
    <source>
        <dbReference type="ARBA" id="ARBA00010065"/>
    </source>
</evidence>
<gene>
    <name evidence="9" type="primary">lnt</name>
    <name evidence="11" type="ORF">WSI_01460</name>
</gene>
<feature type="transmembrane region" description="Helical" evidence="9">
    <location>
        <begin position="206"/>
        <end position="228"/>
    </location>
</feature>
<dbReference type="EC" id="2.3.1.269" evidence="9"/>
<dbReference type="EMBL" id="CP004005">
    <property type="protein sequence ID" value="AGH16662.1"/>
    <property type="molecule type" value="Genomic_DNA"/>
</dbReference>
<organism evidence="11 12">
    <name type="scientific">Candidatus Liberibacter asiaticus str. gxpsy</name>
    <dbReference type="NCBI Taxonomy" id="1174529"/>
    <lineage>
        <taxon>Bacteria</taxon>
        <taxon>Pseudomonadati</taxon>
        <taxon>Pseudomonadota</taxon>
        <taxon>Alphaproteobacteria</taxon>
        <taxon>Hyphomicrobiales</taxon>
        <taxon>Rhizobiaceae</taxon>
        <taxon>Liberibacter</taxon>
    </lineage>
</organism>
<protein>
    <recommendedName>
        <fullName evidence="9">Apolipoprotein N-acyltransferase</fullName>
        <shortName evidence="9">ALP N-acyltransferase</shortName>
        <ecNumber evidence="9">2.3.1.269</ecNumber>
    </recommendedName>
</protein>
<keyword evidence="3 9" id="KW-1003">Cell membrane</keyword>
<keyword evidence="5 9" id="KW-0812">Transmembrane</keyword>
<keyword evidence="4 9" id="KW-0808">Transferase</keyword>
<keyword evidence="12" id="KW-1185">Reference proteome</keyword>
<dbReference type="Pfam" id="PF20154">
    <property type="entry name" value="LNT_N"/>
    <property type="match status" value="1"/>
</dbReference>